<dbReference type="EMBL" id="MAYT01000001">
    <property type="protein sequence ID" value="OCA92916.1"/>
    <property type="molecule type" value="Genomic_DNA"/>
</dbReference>
<evidence type="ECO:0000313" key="4">
    <source>
        <dbReference type="Proteomes" id="UP000092578"/>
    </source>
</evidence>
<dbReference type="InterPro" id="IPR005545">
    <property type="entry name" value="YCII"/>
</dbReference>
<dbReference type="SUPFAM" id="SSF54909">
    <property type="entry name" value="Dimeric alpha+beta barrel"/>
    <property type="match status" value="1"/>
</dbReference>
<comment type="caution">
    <text evidence="3">The sequence shown here is derived from an EMBL/GenBank/DDBJ whole genome shotgun (WGS) entry which is preliminary data.</text>
</comment>
<reference evidence="4" key="1">
    <citation type="submission" date="2016-05" db="EMBL/GenBank/DDBJ databases">
        <authorList>
            <person name="Liu B."/>
            <person name="Wang J."/>
            <person name="Zhu Y."/>
            <person name="Liu G."/>
            <person name="Chen Q."/>
            <person name="Chen Z."/>
            <person name="Lan J."/>
            <person name="Che J."/>
            <person name="Ge C."/>
            <person name="Shi H."/>
            <person name="Pan Z."/>
            <person name="Liu X."/>
        </authorList>
    </citation>
    <scope>NUCLEOTIDE SEQUENCE [LARGE SCALE GENOMIC DNA]</scope>
    <source>
        <strain evidence="4">FJAT-27215</strain>
    </source>
</reference>
<comment type="similarity">
    <text evidence="1">Belongs to the YciI family.</text>
</comment>
<organism evidence="3 4">
    <name type="scientific">Pseudobacillus wudalianchiensis</name>
    <dbReference type="NCBI Taxonomy" id="1743143"/>
    <lineage>
        <taxon>Bacteria</taxon>
        <taxon>Bacillati</taxon>
        <taxon>Bacillota</taxon>
        <taxon>Bacilli</taxon>
        <taxon>Bacillales</taxon>
        <taxon>Bacillaceae</taxon>
        <taxon>Pseudobacillus</taxon>
    </lineage>
</organism>
<name>A0A1B9B9Z3_9BACI</name>
<gene>
    <name evidence="3" type="ORF">A8F95_04310</name>
</gene>
<proteinExistence type="inferred from homology"/>
<sequence>MAYYAAMLYMIDPVRNEKTRPLHIAYLDELDQQGKIYARGPFLDGSGGLVVYIADTFEEAFSLAVRDPHVVGRARRLEIKEWHIV</sequence>
<evidence type="ECO:0000256" key="1">
    <source>
        <dbReference type="ARBA" id="ARBA00007689"/>
    </source>
</evidence>
<feature type="domain" description="YCII-related" evidence="2">
    <location>
        <begin position="15"/>
        <end position="82"/>
    </location>
</feature>
<evidence type="ECO:0000259" key="2">
    <source>
        <dbReference type="Pfam" id="PF03795"/>
    </source>
</evidence>
<accession>A0A1B9B9Z3</accession>
<keyword evidence="4" id="KW-1185">Reference proteome</keyword>
<dbReference type="RefSeq" id="WP_065409371.1">
    <property type="nucleotide sequence ID" value="NZ_MAYT01000001.1"/>
</dbReference>
<dbReference type="Gene3D" id="3.30.70.1060">
    <property type="entry name" value="Dimeric alpha+beta barrel"/>
    <property type="match status" value="1"/>
</dbReference>
<protein>
    <recommendedName>
        <fullName evidence="2">YCII-related domain-containing protein</fullName>
    </recommendedName>
</protein>
<dbReference type="InterPro" id="IPR011008">
    <property type="entry name" value="Dimeric_a/b-barrel"/>
</dbReference>
<evidence type="ECO:0000313" key="3">
    <source>
        <dbReference type="EMBL" id="OCA92916.1"/>
    </source>
</evidence>
<dbReference type="Pfam" id="PF03795">
    <property type="entry name" value="YCII"/>
    <property type="match status" value="1"/>
</dbReference>
<dbReference type="Proteomes" id="UP000092578">
    <property type="component" value="Unassembled WGS sequence"/>
</dbReference>
<dbReference type="AlphaFoldDB" id="A0A1B9B9Z3"/>